<evidence type="ECO:0000256" key="1">
    <source>
        <dbReference type="ARBA" id="ARBA00001947"/>
    </source>
</evidence>
<gene>
    <name evidence="9" type="ORF">EZS27_002058</name>
</gene>
<keyword evidence="7" id="KW-0482">Metalloprotease</keyword>
<evidence type="ECO:0000256" key="4">
    <source>
        <dbReference type="ARBA" id="ARBA00022723"/>
    </source>
</evidence>
<dbReference type="SUPFAM" id="SSF55486">
    <property type="entry name" value="Metalloproteases ('zincins'), catalytic domain"/>
    <property type="match status" value="1"/>
</dbReference>
<dbReference type="GO" id="GO:0006508">
    <property type="term" value="P:proteolysis"/>
    <property type="evidence" value="ECO:0007669"/>
    <property type="project" value="UniProtKB-KW"/>
</dbReference>
<dbReference type="GO" id="GO:0004222">
    <property type="term" value="F:metalloendopeptidase activity"/>
    <property type="evidence" value="ECO:0007669"/>
    <property type="project" value="InterPro"/>
</dbReference>
<dbReference type="PANTHER" id="PTHR43660">
    <property type="entry name" value="DIPEPTIDYL CARBOXYPEPTIDASE"/>
    <property type="match status" value="1"/>
</dbReference>
<dbReference type="Pfam" id="PF01432">
    <property type="entry name" value="Peptidase_M3"/>
    <property type="match status" value="1"/>
</dbReference>
<dbReference type="FunFam" id="3.40.390.10:FF:000009">
    <property type="entry name" value="Oligopeptidase A"/>
    <property type="match status" value="1"/>
</dbReference>
<dbReference type="InterPro" id="IPR024077">
    <property type="entry name" value="Neurolysin/TOP_dom2"/>
</dbReference>
<dbReference type="GO" id="GO:0046872">
    <property type="term" value="F:metal ion binding"/>
    <property type="evidence" value="ECO:0007669"/>
    <property type="project" value="UniProtKB-KW"/>
</dbReference>
<dbReference type="PANTHER" id="PTHR43660:SF1">
    <property type="entry name" value="DIPEPTIDYL CARBOXYPEPTIDASE"/>
    <property type="match status" value="1"/>
</dbReference>
<keyword evidence="4" id="KW-0479">Metal-binding</keyword>
<keyword evidence="6" id="KW-0862">Zinc</keyword>
<keyword evidence="3" id="KW-0645">Protease</keyword>
<comment type="cofactor">
    <cofactor evidence="1">
        <name>Zn(2+)</name>
        <dbReference type="ChEBI" id="CHEBI:29105"/>
    </cofactor>
</comment>
<dbReference type="InterPro" id="IPR024079">
    <property type="entry name" value="MetalloPept_cat_dom_sf"/>
</dbReference>
<organism evidence="9">
    <name type="scientific">termite gut metagenome</name>
    <dbReference type="NCBI Taxonomy" id="433724"/>
    <lineage>
        <taxon>unclassified sequences</taxon>
        <taxon>metagenomes</taxon>
        <taxon>organismal metagenomes</taxon>
    </lineage>
</organism>
<evidence type="ECO:0000256" key="5">
    <source>
        <dbReference type="ARBA" id="ARBA00022801"/>
    </source>
</evidence>
<dbReference type="EC" id="3.4.15.5" evidence="9"/>
<evidence type="ECO:0000256" key="6">
    <source>
        <dbReference type="ARBA" id="ARBA00022833"/>
    </source>
</evidence>
<evidence type="ECO:0000313" key="9">
    <source>
        <dbReference type="EMBL" id="KAA6350575.1"/>
    </source>
</evidence>
<keyword evidence="5 9" id="KW-0378">Hydrolase</keyword>
<dbReference type="InterPro" id="IPR045090">
    <property type="entry name" value="Pept_M3A_M3B"/>
</dbReference>
<dbReference type="AlphaFoldDB" id="A0A5J4SZH3"/>
<dbReference type="InterPro" id="IPR001567">
    <property type="entry name" value="Pept_M3A_M3B_dom"/>
</dbReference>
<keyword evidence="9" id="KW-0121">Carboxypeptidase</keyword>
<dbReference type="Gene3D" id="1.10.1370.10">
    <property type="entry name" value="Neurolysin, domain 3"/>
    <property type="match status" value="1"/>
</dbReference>
<dbReference type="GO" id="GO:0004180">
    <property type="term" value="F:carboxypeptidase activity"/>
    <property type="evidence" value="ECO:0007669"/>
    <property type="project" value="UniProtKB-KW"/>
</dbReference>
<evidence type="ECO:0000256" key="3">
    <source>
        <dbReference type="ARBA" id="ARBA00022670"/>
    </source>
</evidence>
<feature type="domain" description="Peptidase M3A/M3B catalytic" evidence="8">
    <location>
        <begin position="244"/>
        <end position="694"/>
    </location>
</feature>
<reference evidence="9" key="1">
    <citation type="submission" date="2019-03" db="EMBL/GenBank/DDBJ databases">
        <title>Single cell metagenomics reveals metabolic interactions within the superorganism composed of flagellate Streblomastix strix and complex community of Bacteroidetes bacteria on its surface.</title>
        <authorList>
            <person name="Treitli S.C."/>
            <person name="Kolisko M."/>
            <person name="Husnik F."/>
            <person name="Keeling P."/>
            <person name="Hampl V."/>
        </authorList>
    </citation>
    <scope>NUCLEOTIDE SEQUENCE</scope>
    <source>
        <strain evidence="9">STM</strain>
    </source>
</reference>
<evidence type="ECO:0000256" key="7">
    <source>
        <dbReference type="ARBA" id="ARBA00023049"/>
    </source>
</evidence>
<evidence type="ECO:0000256" key="2">
    <source>
        <dbReference type="ARBA" id="ARBA00006040"/>
    </source>
</evidence>
<accession>A0A5J4SZH3</accession>
<name>A0A5J4SZH3_9ZZZZ</name>
<dbReference type="EMBL" id="SNRY01000026">
    <property type="protein sequence ID" value="KAA6350575.1"/>
    <property type="molecule type" value="Genomic_DNA"/>
</dbReference>
<dbReference type="InterPro" id="IPR034005">
    <property type="entry name" value="M3A_DCP"/>
</dbReference>
<sequence length="698" mass="80177">MKKIVILFTLSSIVTMTQAQNPFFEAYNTPRQTVPFDKIKTEHYEPAILEGMRLHSEEIDEIVNNPQAPTFANTIAAYERSGRSLDRVATVFGNLHSAETNDDMQALAKKMMPLLSEHSNNINLNENLFARIKTVYEQKDKLGLTSEQSKLLDDIYDGFIRRGANLQGEDREKYRALSKELSTLTLQFSENNLKETNEYQLLLTEESQLSGLPESAIEAAAQTAQEKSVEGWVFTLQAPSYVPFMTYADNRELRRELHMAYSTKCTHDNKYNNLEIVKQIANVHLEIAQLLGYRHHAEYTLKESMAETDEAVYNLLNQLIDAYTPTAHKEYEDVQTLARETQGNDFRVMPWDWSYYSDQLKNQKYSINTEIFRPYFELAKVKEGVFGLATNLYGITFKKNPDIPVYHKDVDAYEVFDKDGKYFAVLYTDFYPRAGKRAGAWMTSFKEQWIDEETGENSRPHVTIVMNFTKPTQDKPALLTFDEVETFLHEFGHSLHGMFANTTYASLSGTNVYRDFVELPSQLMENFAIEKEFLNTFARHYQTGEPIPDQLIQRLKDASNFNAGYACLRQLSFGLLDMAWYTRTAPFEGDVKTYEQQAWAKAQLLPAVPEACMSTQFSHIFAGGYSAGYYSYKWSEVLDADAFEVFKQNGIFDKKTAESFRESILSKGGTEHPMTLYKRFRGQEPSIDALLIRNGIKQ</sequence>
<dbReference type="GO" id="GO:0008241">
    <property type="term" value="F:peptidyl-dipeptidase activity"/>
    <property type="evidence" value="ECO:0007669"/>
    <property type="project" value="UniProtKB-EC"/>
</dbReference>
<comment type="caution">
    <text evidence="9">The sequence shown here is derived from an EMBL/GenBank/DDBJ whole genome shotgun (WGS) entry which is preliminary data.</text>
</comment>
<evidence type="ECO:0000259" key="8">
    <source>
        <dbReference type="Pfam" id="PF01432"/>
    </source>
</evidence>
<dbReference type="Gene3D" id="3.40.390.10">
    <property type="entry name" value="Collagenase (Catalytic Domain)"/>
    <property type="match status" value="1"/>
</dbReference>
<protein>
    <submittedName>
        <fullName evidence="9">Peptidyl-dipeptidase dcp</fullName>
        <ecNumber evidence="9">3.4.15.5</ecNumber>
    </submittedName>
</protein>
<proteinExistence type="inferred from homology"/>
<dbReference type="CDD" id="cd06456">
    <property type="entry name" value="M3A_DCP"/>
    <property type="match status" value="1"/>
</dbReference>
<dbReference type="GO" id="GO:0005829">
    <property type="term" value="C:cytosol"/>
    <property type="evidence" value="ECO:0007669"/>
    <property type="project" value="TreeGrafter"/>
</dbReference>
<comment type="similarity">
    <text evidence="2">Belongs to the peptidase M3 family.</text>
</comment>